<reference evidence="12" key="2">
    <citation type="submission" date="2025-08" db="UniProtKB">
        <authorList>
            <consortium name="RefSeq"/>
        </authorList>
    </citation>
    <scope>IDENTIFICATION</scope>
    <source>
        <tissue evidence="12">Leaf</tissue>
    </source>
</reference>
<reference evidence="11" key="1">
    <citation type="journal article" date="2013" name="Genome Biol.">
        <title>Reference genomes and transcriptomes of Nicotiana sylvestris and Nicotiana tomentosiformis.</title>
        <authorList>
            <person name="Sierro N."/>
            <person name="Battey J.N."/>
            <person name="Ouadi S."/>
            <person name="Bovet L."/>
            <person name="Goepfert S."/>
            <person name="Bakaher N."/>
            <person name="Peitsch M.C."/>
            <person name="Ivanov N.V."/>
        </authorList>
    </citation>
    <scope>NUCLEOTIDE SEQUENCE [LARGE SCALE GENOMIC DNA]</scope>
</reference>
<keyword evidence="6" id="KW-0964">Secreted</keyword>
<feature type="transmembrane region" description="Helical" evidence="10">
    <location>
        <begin position="286"/>
        <end position="309"/>
    </location>
</feature>
<dbReference type="Pfam" id="PF03018">
    <property type="entry name" value="Dirigent"/>
    <property type="match status" value="1"/>
</dbReference>
<dbReference type="eggNOG" id="KOG2592">
    <property type="taxonomic scope" value="Eukaryota"/>
</dbReference>
<feature type="transmembrane region" description="Helical" evidence="10">
    <location>
        <begin position="370"/>
        <end position="390"/>
    </location>
</feature>
<dbReference type="GO" id="GO:0016020">
    <property type="term" value="C:membrane"/>
    <property type="evidence" value="ECO:0007669"/>
    <property type="project" value="UniProtKB-SubCell"/>
</dbReference>
<gene>
    <name evidence="12" type="primary">LOC104225240</name>
</gene>
<dbReference type="GO" id="GO:0009699">
    <property type="term" value="P:phenylpropanoid biosynthetic process"/>
    <property type="evidence" value="ECO:0007669"/>
    <property type="project" value="UniProtKB-ARBA"/>
</dbReference>
<accession>A0A1U7W9I9</accession>
<dbReference type="Gene3D" id="2.40.480.10">
    <property type="entry name" value="Allene oxide cyclase-like"/>
    <property type="match status" value="1"/>
</dbReference>
<organism evidence="11 12">
    <name type="scientific">Nicotiana sylvestris</name>
    <name type="common">Wood tobacco</name>
    <name type="synonym">South American tobacco</name>
    <dbReference type="NCBI Taxonomy" id="4096"/>
    <lineage>
        <taxon>Eukaryota</taxon>
        <taxon>Viridiplantae</taxon>
        <taxon>Streptophyta</taxon>
        <taxon>Embryophyta</taxon>
        <taxon>Tracheophyta</taxon>
        <taxon>Spermatophyta</taxon>
        <taxon>Magnoliopsida</taxon>
        <taxon>eudicotyledons</taxon>
        <taxon>Gunneridae</taxon>
        <taxon>Pentapetalae</taxon>
        <taxon>asterids</taxon>
        <taxon>lamiids</taxon>
        <taxon>Solanales</taxon>
        <taxon>Solanaceae</taxon>
        <taxon>Nicotianoideae</taxon>
        <taxon>Nicotianeae</taxon>
        <taxon>Nicotiana</taxon>
    </lineage>
</organism>
<dbReference type="Proteomes" id="UP000189701">
    <property type="component" value="Unplaced"/>
</dbReference>
<comment type="similarity">
    <text evidence="3">Belongs to the TDE1 family.</text>
</comment>
<evidence type="ECO:0000256" key="1">
    <source>
        <dbReference type="ARBA" id="ARBA00004141"/>
    </source>
</evidence>
<comment type="subunit">
    <text evidence="5">Homodimer.</text>
</comment>
<comment type="similarity">
    <text evidence="4">Belongs to the plant dirigent protein family.</text>
</comment>
<keyword evidence="9 10" id="KW-0472">Membrane</keyword>
<evidence type="ECO:0000256" key="2">
    <source>
        <dbReference type="ARBA" id="ARBA00004613"/>
    </source>
</evidence>
<keyword evidence="11" id="KW-1185">Reference proteome</keyword>
<feature type="transmembrane region" description="Helical" evidence="10">
    <location>
        <begin position="119"/>
        <end position="139"/>
    </location>
</feature>
<feature type="transmembrane region" description="Helical" evidence="10">
    <location>
        <begin position="329"/>
        <end position="350"/>
    </location>
</feature>
<evidence type="ECO:0000256" key="10">
    <source>
        <dbReference type="SAM" id="Phobius"/>
    </source>
</evidence>
<dbReference type="AlphaFoldDB" id="A0A1U7W9I9"/>
<evidence type="ECO:0000256" key="3">
    <source>
        <dbReference type="ARBA" id="ARBA00006665"/>
    </source>
</evidence>
<dbReference type="RefSeq" id="XP_009775303.1">
    <property type="nucleotide sequence ID" value="XM_009777001.1"/>
</dbReference>
<feature type="transmembrane region" description="Helical" evidence="10">
    <location>
        <begin position="189"/>
        <end position="214"/>
    </location>
</feature>
<feature type="transmembrane region" description="Helical" evidence="10">
    <location>
        <begin position="151"/>
        <end position="177"/>
    </location>
</feature>
<feature type="transmembrane region" description="Helical" evidence="10">
    <location>
        <begin position="220"/>
        <end position="240"/>
    </location>
</feature>
<evidence type="ECO:0000313" key="12">
    <source>
        <dbReference type="RefSeq" id="XP_009775303.1"/>
    </source>
</evidence>
<feature type="transmembrane region" description="Helical" evidence="10">
    <location>
        <begin position="86"/>
        <end position="107"/>
    </location>
</feature>
<dbReference type="GO" id="GO:0005576">
    <property type="term" value="C:extracellular region"/>
    <property type="evidence" value="ECO:0007669"/>
    <property type="project" value="UniProtKB-SubCell"/>
</dbReference>
<dbReference type="InterPro" id="IPR004265">
    <property type="entry name" value="Dirigent"/>
</dbReference>
<keyword evidence="8 10" id="KW-1133">Transmembrane helix</keyword>
<evidence type="ECO:0000256" key="7">
    <source>
        <dbReference type="ARBA" id="ARBA00022692"/>
    </source>
</evidence>
<proteinExistence type="inferred from homology"/>
<evidence type="ECO:0000256" key="9">
    <source>
        <dbReference type="ARBA" id="ARBA00023136"/>
    </source>
</evidence>
<dbReference type="PANTHER" id="PTHR10383">
    <property type="entry name" value="SERINE INCORPORATOR"/>
    <property type="match status" value="1"/>
</dbReference>
<feature type="transmembrane region" description="Helical" evidence="10">
    <location>
        <begin position="480"/>
        <end position="498"/>
    </location>
</feature>
<dbReference type="InterPro" id="IPR005016">
    <property type="entry name" value="TDE1/TMS"/>
</dbReference>
<dbReference type="InterPro" id="IPR044859">
    <property type="entry name" value="Allene_oxi_cyc_Dirigent"/>
</dbReference>
<protein>
    <submittedName>
        <fullName evidence="12">Probable serine incorporator</fullName>
    </submittedName>
</protein>
<dbReference type="PANTHER" id="PTHR10383:SF23">
    <property type="entry name" value="SERINC-DOMAIN CONTAINING SERINE AND SPHINGOLIPID BIOSYNTHESIS PROTEIN"/>
    <property type="match status" value="1"/>
</dbReference>
<feature type="transmembrane region" description="Helical" evidence="10">
    <location>
        <begin position="40"/>
        <end position="57"/>
    </location>
</feature>
<dbReference type="OrthoDB" id="5963193at2759"/>
<keyword evidence="7 10" id="KW-0812">Transmembrane</keyword>
<evidence type="ECO:0000313" key="11">
    <source>
        <dbReference type="Proteomes" id="UP000189701"/>
    </source>
</evidence>
<comment type="subcellular location">
    <subcellularLocation>
        <location evidence="1">Membrane</location>
        <topology evidence="1">Multi-pass membrane protein</topology>
    </subcellularLocation>
    <subcellularLocation>
        <location evidence="2">Secreted</location>
    </subcellularLocation>
</comment>
<evidence type="ECO:0000256" key="4">
    <source>
        <dbReference type="ARBA" id="ARBA00010746"/>
    </source>
</evidence>
<sequence>MLEDKIDGNEVDQWSEISGILQQKSMECSIKSKSSLRARYSYGIIFLITNLIAWFVRDYGERALPLLQHSKSCGIGGSECSHTMGVLRVSLGCFIFFLVMFLTTCFTSKLCEVRNGWHSGLWILKFVMLITVMVIPFFIPSDYIQLYGEFARVGAGVFLALQLISVIEFITWWNNYWMPDERKKQSCSLGLFMSTICYIASICGILVMYVLYASKTSCSLNIFFISWTAILLVVMMAVSLHSKVNRGLLSSGIMASYVVFLCWSAIRSEPATLKCSPQQQNSGNGGWTTVIGFLIGICAIVMATFSTGIDSQTFQFRKDKVQSEDDIPYKYGFFHLVFSLGAMYFAMLFISWNLDGLPRKWSIDVGWASTWVKIVNEWFAATIYLWKLILPAVRQTKVMDNEEPEQEMDNSTSVWSIDVGWASTWVKIVNEWFAATIYLWKLILPAVRQTKVMDNEEPEQEMDNSTSQVLKMFKQSPSSFFLTILFLAIKFAAFVVAIDTATPQEPILELYMHDILGGNNPTARPITGLLGNIYSGQVPFATPLGFQPPEDGIAIPNANGAMPTFNINGVPLGTGLAGTIFAGGNNNNAQTVNTQLGPDGLGLGFGTITVIDDFLTTSPELGTQNLGKAQGVYVASSADGSAQMMAFTAMFEGGEYGDSLNFFGVFRIGSTMSRLSVTGGTGKFKNACGFAEVRSLIPAGQHVTDGAETLLRIIVHLTY</sequence>
<dbReference type="Pfam" id="PF03348">
    <property type="entry name" value="Serinc"/>
    <property type="match status" value="2"/>
</dbReference>
<name>A0A1U7W9I9_NICSY</name>
<evidence type="ECO:0000256" key="5">
    <source>
        <dbReference type="ARBA" id="ARBA00011738"/>
    </source>
</evidence>
<evidence type="ECO:0000256" key="8">
    <source>
        <dbReference type="ARBA" id="ARBA00022989"/>
    </source>
</evidence>
<evidence type="ECO:0000256" key="6">
    <source>
        <dbReference type="ARBA" id="ARBA00022525"/>
    </source>
</evidence>
<feature type="transmembrane region" description="Helical" evidence="10">
    <location>
        <begin position="247"/>
        <end position="266"/>
    </location>
</feature>